<name>A0ABV6CH12_9RHOB</name>
<reference evidence="1 2" key="1">
    <citation type="submission" date="2024-09" db="EMBL/GenBank/DDBJ databases">
        <authorList>
            <person name="Sun Q."/>
            <person name="Mori K."/>
        </authorList>
    </citation>
    <scope>NUCLEOTIDE SEQUENCE [LARGE SCALE GENOMIC DNA]</scope>
    <source>
        <strain evidence="1 2">CCM 7904</strain>
    </source>
</reference>
<keyword evidence="1" id="KW-0328">Glycosyltransferase</keyword>
<dbReference type="Pfam" id="PF13704">
    <property type="entry name" value="Glyco_tranf_2_4"/>
    <property type="match status" value="1"/>
</dbReference>
<dbReference type="EC" id="2.4.-.-" evidence="1"/>
<keyword evidence="1" id="KW-0808">Transferase</keyword>
<dbReference type="RefSeq" id="WP_265506279.1">
    <property type="nucleotide sequence ID" value="NZ_JAOTBE010000010.1"/>
</dbReference>
<evidence type="ECO:0000313" key="2">
    <source>
        <dbReference type="Proteomes" id="UP001589795"/>
    </source>
</evidence>
<organism evidence="1 2">
    <name type="scientific">Paracoccus rhizosphaerae</name>
    <dbReference type="NCBI Taxonomy" id="1133347"/>
    <lineage>
        <taxon>Bacteria</taxon>
        <taxon>Pseudomonadati</taxon>
        <taxon>Pseudomonadota</taxon>
        <taxon>Alphaproteobacteria</taxon>
        <taxon>Rhodobacterales</taxon>
        <taxon>Paracoccaceae</taxon>
        <taxon>Paracoccus</taxon>
    </lineage>
</organism>
<protein>
    <submittedName>
        <fullName evidence="1">Glycosyltransferase family 2 protein</fullName>
        <ecNumber evidence="1">2.4.-.-</ecNumber>
    </submittedName>
</protein>
<dbReference type="GO" id="GO:0016757">
    <property type="term" value="F:glycosyltransferase activity"/>
    <property type="evidence" value="ECO:0007669"/>
    <property type="project" value="UniProtKB-KW"/>
</dbReference>
<evidence type="ECO:0000313" key="1">
    <source>
        <dbReference type="EMBL" id="MFC0200025.1"/>
    </source>
</evidence>
<keyword evidence="2" id="KW-1185">Reference proteome</keyword>
<dbReference type="Proteomes" id="UP001589795">
    <property type="component" value="Unassembled WGS sequence"/>
</dbReference>
<sequence length="344" mass="38845">MTPADAWQAYRLRWHRRKLTWRSVRAGRHLQPVADRSRAIRKGDILVVVVLRNEIAHLPGFLDHYRRLGVTHVLAVDNGSTDGSAELLADQPDVSLWHCGGSYRASRFGLDWAGALLRRHGCGHWCLTVDADELLVYPFHDTRPLPDLVAHLERIGQPGLGALMLDMVPSGPLGTADAPPGSALTDRLPWFDAGPYRARRQLPRQNLWVQGGVRDRVFFADAPRRAPTLNKLPLMRWRRGQVYLNSTHSMLPPRLNRIWDGPGDPRLSGVLLHGKFLPDIVDKSREELQRRQHFADPSAYSGYYRAVAAGPVLRDGRSVRYEGWRQLVALGLMGTGAWRDQDTR</sequence>
<dbReference type="Gene3D" id="3.90.550.10">
    <property type="entry name" value="Spore Coat Polysaccharide Biosynthesis Protein SpsA, Chain A"/>
    <property type="match status" value="1"/>
</dbReference>
<dbReference type="InterPro" id="IPR029044">
    <property type="entry name" value="Nucleotide-diphossugar_trans"/>
</dbReference>
<proteinExistence type="predicted"/>
<dbReference type="SUPFAM" id="SSF53448">
    <property type="entry name" value="Nucleotide-diphospho-sugar transferases"/>
    <property type="match status" value="1"/>
</dbReference>
<accession>A0ABV6CH12</accession>
<dbReference type="EMBL" id="JBHLWQ010000056">
    <property type="protein sequence ID" value="MFC0200025.1"/>
    <property type="molecule type" value="Genomic_DNA"/>
</dbReference>
<comment type="caution">
    <text evidence="1">The sequence shown here is derived from an EMBL/GenBank/DDBJ whole genome shotgun (WGS) entry which is preliminary data.</text>
</comment>
<gene>
    <name evidence="1" type="ORF">ACFFIZ_06730</name>
</gene>